<organism evidence="5">
    <name type="scientific">Schlesneria paludicola</name>
    <dbReference type="NCBI Taxonomy" id="360056"/>
    <lineage>
        <taxon>Bacteria</taxon>
        <taxon>Pseudomonadati</taxon>
        <taxon>Planctomycetota</taxon>
        <taxon>Planctomycetia</taxon>
        <taxon>Planctomycetales</taxon>
        <taxon>Planctomycetaceae</taxon>
        <taxon>Schlesneria</taxon>
    </lineage>
</organism>
<keyword evidence="3" id="KW-1133">Transmembrane helix</keyword>
<feature type="domain" description="DUF4340" evidence="4">
    <location>
        <begin position="79"/>
        <end position="284"/>
    </location>
</feature>
<protein>
    <submittedName>
        <fullName evidence="5">DUF4340 domain-containing protein</fullName>
    </submittedName>
</protein>
<keyword evidence="1" id="KW-0175">Coiled coil</keyword>
<evidence type="ECO:0000313" key="5">
    <source>
        <dbReference type="EMBL" id="HGT39923.1"/>
    </source>
</evidence>
<keyword evidence="3" id="KW-0812">Transmembrane</keyword>
<feature type="coiled-coil region" evidence="1">
    <location>
        <begin position="441"/>
        <end position="489"/>
    </location>
</feature>
<reference evidence="5" key="1">
    <citation type="journal article" date="2020" name="mSystems">
        <title>Genome- and Community-Level Interaction Insights into Carbon Utilization and Element Cycling Functions of Hydrothermarchaeota in Hydrothermal Sediment.</title>
        <authorList>
            <person name="Zhou Z."/>
            <person name="Liu Y."/>
            <person name="Xu W."/>
            <person name="Pan J."/>
            <person name="Luo Z.H."/>
            <person name="Li M."/>
        </authorList>
    </citation>
    <scope>NUCLEOTIDE SEQUENCE [LARGE SCALE GENOMIC DNA]</scope>
    <source>
        <strain evidence="5">SpSt-508</strain>
    </source>
</reference>
<feature type="region of interest" description="Disordered" evidence="2">
    <location>
        <begin position="396"/>
        <end position="439"/>
    </location>
</feature>
<dbReference type="InterPro" id="IPR025641">
    <property type="entry name" value="DUF4340"/>
</dbReference>
<evidence type="ECO:0000256" key="1">
    <source>
        <dbReference type="SAM" id="Coils"/>
    </source>
</evidence>
<accession>A0A7C4QQ05</accession>
<dbReference type="Pfam" id="PF14238">
    <property type="entry name" value="DUF4340"/>
    <property type="match status" value="1"/>
</dbReference>
<evidence type="ECO:0000256" key="3">
    <source>
        <dbReference type="SAM" id="Phobius"/>
    </source>
</evidence>
<dbReference type="Gene3D" id="6.10.250.2200">
    <property type="match status" value="1"/>
</dbReference>
<feature type="compositionally biased region" description="Basic and acidic residues" evidence="2">
    <location>
        <begin position="351"/>
        <end position="377"/>
    </location>
</feature>
<evidence type="ECO:0000256" key="2">
    <source>
        <dbReference type="SAM" id="MobiDB-lite"/>
    </source>
</evidence>
<sequence>MSELQRTYVFVGIAVASLAVALVAAPKPPKPPRDFEEVGKEFYPNFTNPDDAKQLQVIAYNADTAEARIFSVEYKDGKWRIPSRHNYPADGKDRLAKCAASIIGLKREAPAGFREAEHPDFEVVDPLDEKSSSLKRGQRITLRDEQGGVLADFIIGKQVPNRSGYYYLRRPDEKVTYTAKLSLDLSTKFSDWIEPDLLKVDGWKLTRVVIDNYSIDVERGRIVGREQNVLTKKTGESTWKLEGLDEATEEVNQDEVRKLVNALDDLRIVGVRPKPPKLQRDLKLDAGITIDQLTELDLQSKGFFFARTPDGAQQLVSKEGDVVATTDQGVEYLLHFGDVFSGTEEEIEFGFTKKEGENGEQKEGEEAAQGEKKDDPARSVQTVKKSRYLFVTVHFNPEGIGPKPEPPVKPEPIGDPPEGAPAERDADSPANALQLENAGPYAEYQAKKRAYDAALAKYEADQKKYEDDLKAYEEKVKEGEKKVRELNVRFADWYYVISADSFENLRQARKTLVKAKASAAADSAASTDNP</sequence>
<dbReference type="EMBL" id="DSVQ01000015">
    <property type="protein sequence ID" value="HGT39923.1"/>
    <property type="molecule type" value="Genomic_DNA"/>
</dbReference>
<dbReference type="AlphaFoldDB" id="A0A7C4QQ05"/>
<keyword evidence="3" id="KW-0472">Membrane</keyword>
<proteinExistence type="predicted"/>
<name>A0A7C4QQ05_9PLAN</name>
<feature type="region of interest" description="Disordered" evidence="2">
    <location>
        <begin position="351"/>
        <end position="380"/>
    </location>
</feature>
<comment type="caution">
    <text evidence="5">The sequence shown here is derived from an EMBL/GenBank/DDBJ whole genome shotgun (WGS) entry which is preliminary data.</text>
</comment>
<feature type="compositionally biased region" description="Pro residues" evidence="2">
    <location>
        <begin position="403"/>
        <end position="419"/>
    </location>
</feature>
<gene>
    <name evidence="5" type="ORF">ENS64_11785</name>
</gene>
<evidence type="ECO:0000259" key="4">
    <source>
        <dbReference type="Pfam" id="PF14238"/>
    </source>
</evidence>
<feature type="transmembrane region" description="Helical" evidence="3">
    <location>
        <begin position="7"/>
        <end position="25"/>
    </location>
</feature>